<feature type="binding site" evidence="3">
    <location>
        <position position="100"/>
    </location>
    <ligand>
        <name>Zn(2+)</name>
        <dbReference type="ChEBI" id="CHEBI:29105"/>
    </ligand>
</feature>
<dbReference type="EC" id="1.8.4.12" evidence="3"/>
<accession>A0ABT2MTP1</accession>
<comment type="catalytic activity">
    <reaction evidence="2 3">
        <text>L-methionyl-[protein] + [thioredoxin]-disulfide + H2O = L-methionyl-(R)-S-oxide-[protein] + [thioredoxin]-dithiol</text>
        <dbReference type="Rhea" id="RHEA:24164"/>
        <dbReference type="Rhea" id="RHEA-COMP:10698"/>
        <dbReference type="Rhea" id="RHEA-COMP:10700"/>
        <dbReference type="Rhea" id="RHEA-COMP:12313"/>
        <dbReference type="Rhea" id="RHEA-COMP:12314"/>
        <dbReference type="ChEBI" id="CHEBI:15377"/>
        <dbReference type="ChEBI" id="CHEBI:16044"/>
        <dbReference type="ChEBI" id="CHEBI:29950"/>
        <dbReference type="ChEBI" id="CHEBI:45764"/>
        <dbReference type="ChEBI" id="CHEBI:50058"/>
        <dbReference type="EC" id="1.8.4.12"/>
    </reaction>
</comment>
<proteinExistence type="inferred from homology"/>
<evidence type="ECO:0000256" key="1">
    <source>
        <dbReference type="ARBA" id="ARBA00023002"/>
    </source>
</evidence>
<feature type="binding site" evidence="3">
    <location>
        <position position="51"/>
    </location>
    <ligand>
        <name>Zn(2+)</name>
        <dbReference type="ChEBI" id="CHEBI:29105"/>
    </ligand>
</feature>
<feature type="active site" description="Nucleophile" evidence="3">
    <location>
        <position position="120"/>
    </location>
</feature>
<keyword evidence="3" id="KW-0862">Zinc</keyword>
<dbReference type="NCBIfam" id="TIGR00357">
    <property type="entry name" value="peptide-methionine (R)-S-oxide reductase MsrB"/>
    <property type="match status" value="1"/>
</dbReference>
<reference evidence="5 6" key="1">
    <citation type="journal article" date="2022" name="Front. Microbiol.">
        <title>High genomic differentiation and limited gene flow indicate recent cryptic speciation within the genus Laspinema (cyanobacteria).</title>
        <authorList>
            <person name="Stanojkovic A."/>
            <person name="Skoupy S."/>
            <person name="Skaloud P."/>
            <person name="Dvorak P."/>
        </authorList>
    </citation>
    <scope>NUCLEOTIDE SEQUENCE [LARGE SCALE GENOMIC DNA]</scope>
    <source>
        <strain evidence="5 6">D2a</strain>
    </source>
</reference>
<evidence type="ECO:0000259" key="4">
    <source>
        <dbReference type="PROSITE" id="PS51790"/>
    </source>
</evidence>
<dbReference type="InterPro" id="IPR002579">
    <property type="entry name" value="Met_Sox_Rdtase_MsrB_dom"/>
</dbReference>
<comment type="caution">
    <text evidence="5">The sequence shown here is derived from an EMBL/GenBank/DDBJ whole genome shotgun (WGS) entry which is preliminary data.</text>
</comment>
<dbReference type="PANTHER" id="PTHR10173">
    <property type="entry name" value="METHIONINE SULFOXIDE REDUCTASE"/>
    <property type="match status" value="1"/>
</dbReference>
<evidence type="ECO:0000313" key="6">
    <source>
        <dbReference type="Proteomes" id="UP001525890"/>
    </source>
</evidence>
<dbReference type="Gene3D" id="2.170.150.20">
    <property type="entry name" value="Peptide methionine sulfoxide reductase"/>
    <property type="match status" value="1"/>
</dbReference>
<dbReference type="PANTHER" id="PTHR10173:SF52">
    <property type="entry name" value="METHIONINE-R-SULFOXIDE REDUCTASE B1"/>
    <property type="match status" value="1"/>
</dbReference>
<keyword evidence="1 3" id="KW-0560">Oxidoreductase</keyword>
<dbReference type="RefSeq" id="WP_367288211.1">
    <property type="nucleotide sequence ID" value="NZ_JAMXFF010000027.1"/>
</dbReference>
<keyword evidence="6" id="KW-1185">Reference proteome</keyword>
<sequence length="133" mass="15101">MVQKIQKSESEWKEQLTPEQFKVARKKGTERAFTGAYHDNKEKGVYKCVCCGTELFSSQTKFDSGTGWPSFWAPIQEGQIAEEEDRALFMRRTEVLCANCDAHLGHVFPDGPKPTGLRYCINSASLDFEKVED</sequence>
<dbReference type="PROSITE" id="PS51790">
    <property type="entry name" value="MSRB"/>
    <property type="match status" value="1"/>
</dbReference>
<keyword evidence="3" id="KW-0479">Metal-binding</keyword>
<evidence type="ECO:0000256" key="2">
    <source>
        <dbReference type="ARBA" id="ARBA00048488"/>
    </source>
</evidence>
<protein>
    <recommendedName>
        <fullName evidence="3">Peptide methionine sulfoxide reductase MsrB</fullName>
        <ecNumber evidence="3">1.8.4.12</ecNumber>
    </recommendedName>
    <alternativeName>
        <fullName evidence="3">Peptide-methionine (R)-S-oxide reductase</fullName>
    </alternativeName>
</protein>
<evidence type="ECO:0000313" key="5">
    <source>
        <dbReference type="EMBL" id="MCT7968114.1"/>
    </source>
</evidence>
<organism evidence="5 6">
    <name type="scientific">Laspinema palackyanum D2a</name>
    <dbReference type="NCBI Taxonomy" id="2953684"/>
    <lineage>
        <taxon>Bacteria</taxon>
        <taxon>Bacillati</taxon>
        <taxon>Cyanobacteriota</taxon>
        <taxon>Cyanophyceae</taxon>
        <taxon>Oscillatoriophycideae</taxon>
        <taxon>Oscillatoriales</taxon>
        <taxon>Laspinemataceae</taxon>
        <taxon>Laspinema</taxon>
        <taxon>Laspinema palackyanum</taxon>
    </lineage>
</organism>
<dbReference type="InterPro" id="IPR028427">
    <property type="entry name" value="Met_Sox_Rdtase_MsrB"/>
</dbReference>
<name>A0ABT2MTP1_9CYAN</name>
<dbReference type="GO" id="GO:0033743">
    <property type="term" value="F:peptide-methionine (R)-S-oxide reductase activity"/>
    <property type="evidence" value="ECO:0007669"/>
    <property type="project" value="UniProtKB-EC"/>
</dbReference>
<comment type="cofactor">
    <cofactor evidence="3">
        <name>Zn(2+)</name>
        <dbReference type="ChEBI" id="CHEBI:29105"/>
    </cofactor>
    <text evidence="3">Binds 1 zinc ion per subunit. The zinc ion is important for the structural integrity of the protein.</text>
</comment>
<dbReference type="Proteomes" id="UP001525890">
    <property type="component" value="Unassembled WGS sequence"/>
</dbReference>
<dbReference type="Pfam" id="PF01641">
    <property type="entry name" value="SelR"/>
    <property type="match status" value="1"/>
</dbReference>
<gene>
    <name evidence="3 5" type="primary">msrB</name>
    <name evidence="5" type="ORF">NG799_17515</name>
</gene>
<feature type="domain" description="MsrB" evidence="4">
    <location>
        <begin position="9"/>
        <end position="131"/>
    </location>
</feature>
<dbReference type="SUPFAM" id="SSF51316">
    <property type="entry name" value="Mss4-like"/>
    <property type="match status" value="1"/>
</dbReference>
<feature type="binding site" evidence="3">
    <location>
        <position position="97"/>
    </location>
    <ligand>
        <name>Zn(2+)</name>
        <dbReference type="ChEBI" id="CHEBI:29105"/>
    </ligand>
</feature>
<comment type="similarity">
    <text evidence="3">Belongs to the MsrB Met sulfoxide reductase family.</text>
</comment>
<dbReference type="HAMAP" id="MF_01400">
    <property type="entry name" value="MsrB"/>
    <property type="match status" value="1"/>
</dbReference>
<dbReference type="EMBL" id="JAMXFF010000027">
    <property type="protein sequence ID" value="MCT7968114.1"/>
    <property type="molecule type" value="Genomic_DNA"/>
</dbReference>
<evidence type="ECO:0000256" key="3">
    <source>
        <dbReference type="HAMAP-Rule" id="MF_01400"/>
    </source>
</evidence>
<dbReference type="InterPro" id="IPR011057">
    <property type="entry name" value="Mss4-like_sf"/>
</dbReference>
<feature type="binding site" evidence="3">
    <location>
        <position position="48"/>
    </location>
    <ligand>
        <name>Zn(2+)</name>
        <dbReference type="ChEBI" id="CHEBI:29105"/>
    </ligand>
</feature>